<dbReference type="Proteomes" id="UP000620224">
    <property type="component" value="Unassembled WGS sequence"/>
</dbReference>
<dbReference type="InterPro" id="IPR043917">
    <property type="entry name" value="DUF5753"/>
</dbReference>
<reference evidence="2" key="2">
    <citation type="submission" date="2020-09" db="EMBL/GenBank/DDBJ databases">
        <authorList>
            <person name="Sun Q."/>
            <person name="Ohkuma M."/>
        </authorList>
    </citation>
    <scope>NUCLEOTIDE SEQUENCE</scope>
    <source>
        <strain evidence="2">JCM 4490</strain>
    </source>
</reference>
<organism evidence="2 3">
    <name type="scientific">Streptomyces lucensis JCM 4490</name>
    <dbReference type="NCBI Taxonomy" id="1306176"/>
    <lineage>
        <taxon>Bacteria</taxon>
        <taxon>Bacillati</taxon>
        <taxon>Actinomycetota</taxon>
        <taxon>Actinomycetes</taxon>
        <taxon>Kitasatosporales</taxon>
        <taxon>Streptomycetaceae</taxon>
        <taxon>Streptomyces</taxon>
    </lineage>
</organism>
<comment type="caution">
    <text evidence="2">The sequence shown here is derived from an EMBL/GenBank/DDBJ whole genome shotgun (WGS) entry which is preliminary data.</text>
</comment>
<reference evidence="2" key="1">
    <citation type="journal article" date="2014" name="Int. J. Syst. Evol. Microbiol.">
        <title>Complete genome sequence of Corynebacterium casei LMG S-19264T (=DSM 44701T), isolated from a smear-ripened cheese.</title>
        <authorList>
            <consortium name="US DOE Joint Genome Institute (JGI-PGF)"/>
            <person name="Walter F."/>
            <person name="Albersmeier A."/>
            <person name="Kalinowski J."/>
            <person name="Ruckert C."/>
        </authorList>
    </citation>
    <scope>NUCLEOTIDE SEQUENCE</scope>
    <source>
        <strain evidence="2">JCM 4490</strain>
    </source>
</reference>
<evidence type="ECO:0000259" key="1">
    <source>
        <dbReference type="Pfam" id="PF19054"/>
    </source>
</evidence>
<dbReference type="EMBL" id="BMUE01000002">
    <property type="protein sequence ID" value="GGW35999.1"/>
    <property type="molecule type" value="Genomic_DNA"/>
</dbReference>
<sequence length="61" mass="6558">MREQLQHLLNLSQRPLVTVQVLSFSSGAHTAAVGGFAVLRGPKALDAESSAEIIDRISKEL</sequence>
<proteinExistence type="predicted"/>
<evidence type="ECO:0000313" key="3">
    <source>
        <dbReference type="Proteomes" id="UP000620224"/>
    </source>
</evidence>
<dbReference type="Pfam" id="PF19054">
    <property type="entry name" value="DUF5753"/>
    <property type="match status" value="1"/>
</dbReference>
<name>A0A918MM20_9ACTN</name>
<evidence type="ECO:0000313" key="2">
    <source>
        <dbReference type="EMBL" id="GGW35999.1"/>
    </source>
</evidence>
<protein>
    <recommendedName>
        <fullName evidence="1">DUF5753 domain-containing protein</fullName>
    </recommendedName>
</protein>
<dbReference type="AlphaFoldDB" id="A0A918MM20"/>
<feature type="domain" description="DUF5753" evidence="1">
    <location>
        <begin position="1"/>
        <end position="43"/>
    </location>
</feature>
<gene>
    <name evidence="2" type="ORF">GCM10010503_09790</name>
</gene>
<accession>A0A918MM20</accession>
<keyword evidence="3" id="KW-1185">Reference proteome</keyword>